<dbReference type="EMBL" id="NHON01000025">
    <property type="protein sequence ID" value="OWJ66368.1"/>
    <property type="molecule type" value="Genomic_DNA"/>
</dbReference>
<name>A0A211ZM59_9PROT</name>
<sequence length="494" mass="51466">MRRLAVLLGAAPLWLAGPALAQATAEGAAALQAGLAAITAPLQAAGRDGDARWEGSWEVEPDGAGYRVTWPAVAGTLTKGGAAGAPAIAHFRCKPDRSVATPVSEGVYRLHSASPWDCVLEMEGGRRAFRFTSRTRSEDNLVDLTQGAFTETSATVEGMTIAAAGDGTAPLASSSRMEMSSRGKPSGRPGRRDLVVRSTTEGMRVAGPDGTERFAASRVESERHLFDYGHDGEVRRYLDLTRMIDLVEEQQRDPASPKAPTQMLFSFAQMVGSYGDRIRSSTTYTGYRASVPGAPGGSFGVETLKVDIDAEGIGGDSGRGRVVVTISGLAGWAPFLGDWAPRDVTLSVAATGVPFRSLLQAIDSDSTPAVLPRLAGLLGQAGSRLEIEAAQLRTAAGGALDLHGSVRADAAAAHGVDGRAMLRLTGLAPLAAFLRSRPQTAALADRVDAVEALGRAVDLDAGGMARDYEIVLGGDPVLRVNGVDPASVLRASQP</sequence>
<dbReference type="Proteomes" id="UP000196655">
    <property type="component" value="Unassembled WGS sequence"/>
</dbReference>
<reference evidence="4" key="1">
    <citation type="submission" date="2017-05" db="EMBL/GenBank/DDBJ databases">
        <authorList>
            <person name="Macchi M."/>
            <person name="Festa S."/>
            <person name="Coppotelli B.M."/>
            <person name="Morelli I.S."/>
        </authorList>
    </citation>
    <scope>NUCLEOTIDE SEQUENCE [LARGE SCALE GENOMIC DNA]</scope>
    <source>
        <strain evidence="4">I</strain>
    </source>
</reference>
<evidence type="ECO:0000256" key="2">
    <source>
        <dbReference type="SAM" id="SignalP"/>
    </source>
</evidence>
<evidence type="ECO:0000256" key="1">
    <source>
        <dbReference type="SAM" id="MobiDB-lite"/>
    </source>
</evidence>
<dbReference type="AlphaFoldDB" id="A0A211ZM59"/>
<gene>
    <name evidence="3" type="ORF">BWR60_15190</name>
</gene>
<protein>
    <submittedName>
        <fullName evidence="3">Uncharacterized protein</fullName>
    </submittedName>
</protein>
<organism evidence="3 4">
    <name type="scientific">Inquilinus limosus</name>
    <dbReference type="NCBI Taxonomy" id="171674"/>
    <lineage>
        <taxon>Bacteria</taxon>
        <taxon>Pseudomonadati</taxon>
        <taxon>Pseudomonadota</taxon>
        <taxon>Alphaproteobacteria</taxon>
        <taxon>Rhodospirillales</taxon>
        <taxon>Rhodospirillaceae</taxon>
        <taxon>Inquilinus</taxon>
    </lineage>
</organism>
<evidence type="ECO:0000313" key="3">
    <source>
        <dbReference type="EMBL" id="OWJ66368.1"/>
    </source>
</evidence>
<keyword evidence="2" id="KW-0732">Signal</keyword>
<dbReference type="RefSeq" id="WP_088151867.1">
    <property type="nucleotide sequence ID" value="NZ_NHON01000025.1"/>
</dbReference>
<accession>A0A211ZM59</accession>
<comment type="caution">
    <text evidence="3">The sequence shown here is derived from an EMBL/GenBank/DDBJ whole genome shotgun (WGS) entry which is preliminary data.</text>
</comment>
<evidence type="ECO:0000313" key="4">
    <source>
        <dbReference type="Proteomes" id="UP000196655"/>
    </source>
</evidence>
<feature type="region of interest" description="Disordered" evidence="1">
    <location>
        <begin position="166"/>
        <end position="193"/>
    </location>
</feature>
<feature type="chain" id="PRO_5012555521" evidence="2">
    <location>
        <begin position="22"/>
        <end position="494"/>
    </location>
</feature>
<feature type="signal peptide" evidence="2">
    <location>
        <begin position="1"/>
        <end position="21"/>
    </location>
</feature>
<proteinExistence type="predicted"/>
<keyword evidence="4" id="KW-1185">Reference proteome</keyword>